<evidence type="ECO:0000313" key="4">
    <source>
        <dbReference type="EMBL" id="CRZ01915.1"/>
    </source>
</evidence>
<evidence type="ECO:0000259" key="3">
    <source>
        <dbReference type="SMART" id="SM00875"/>
    </source>
</evidence>
<dbReference type="Gene3D" id="1.25.40.420">
    <property type="match status" value="1"/>
</dbReference>
<dbReference type="FunFam" id="1.25.40.420:FF:000001">
    <property type="entry name" value="Kelch-like family member 12"/>
    <property type="match status" value="1"/>
</dbReference>
<dbReference type="SMART" id="SM00875">
    <property type="entry name" value="BACK"/>
    <property type="match status" value="1"/>
</dbReference>
<dbReference type="PANTHER" id="PTHR45632">
    <property type="entry name" value="LD33804P"/>
    <property type="match status" value="1"/>
</dbReference>
<dbReference type="InterPro" id="IPR000210">
    <property type="entry name" value="BTB/POZ_dom"/>
</dbReference>
<evidence type="ECO:0000256" key="2">
    <source>
        <dbReference type="ARBA" id="ARBA00022737"/>
    </source>
</evidence>
<protein>
    <recommendedName>
        <fullName evidence="3">BACK domain-containing protein</fullName>
    </recommendedName>
</protein>
<name>A0A0H5QIL1_9EUKA</name>
<dbReference type="InterPro" id="IPR011705">
    <property type="entry name" value="BACK"/>
</dbReference>
<proteinExistence type="predicted"/>
<organism evidence="4">
    <name type="scientific">Spongospora subterranea</name>
    <dbReference type="NCBI Taxonomy" id="70186"/>
    <lineage>
        <taxon>Eukaryota</taxon>
        <taxon>Sar</taxon>
        <taxon>Rhizaria</taxon>
        <taxon>Endomyxa</taxon>
        <taxon>Phytomyxea</taxon>
        <taxon>Plasmodiophorida</taxon>
        <taxon>Plasmodiophoridae</taxon>
        <taxon>Spongospora</taxon>
    </lineage>
</organism>
<dbReference type="InterPro" id="IPR011333">
    <property type="entry name" value="SKP1/BTB/POZ_sf"/>
</dbReference>
<accession>A0A0H5QIL1</accession>
<evidence type="ECO:0000256" key="1">
    <source>
        <dbReference type="ARBA" id="ARBA00022441"/>
    </source>
</evidence>
<dbReference type="CDD" id="cd18186">
    <property type="entry name" value="BTB_POZ_ZBTB_KLHL-like"/>
    <property type="match status" value="1"/>
</dbReference>
<feature type="domain" description="BACK" evidence="3">
    <location>
        <begin position="76"/>
        <end position="178"/>
    </location>
</feature>
<keyword evidence="1" id="KW-0880">Kelch repeat</keyword>
<dbReference type="AlphaFoldDB" id="A0A0H5QIL1"/>
<dbReference type="EMBL" id="HACM01001473">
    <property type="protein sequence ID" value="CRZ01915.1"/>
    <property type="molecule type" value="Transcribed_RNA"/>
</dbReference>
<keyword evidence="2" id="KW-0677">Repeat</keyword>
<dbReference type="PANTHER" id="PTHR45632:SF3">
    <property type="entry name" value="KELCH-LIKE PROTEIN 32"/>
    <property type="match status" value="1"/>
</dbReference>
<dbReference type="Gene3D" id="3.30.710.10">
    <property type="entry name" value="Potassium Channel Kv1.1, Chain A"/>
    <property type="match status" value="1"/>
</dbReference>
<dbReference type="Pfam" id="PF00651">
    <property type="entry name" value="BTB"/>
    <property type="match status" value="1"/>
</dbReference>
<dbReference type="Pfam" id="PF07707">
    <property type="entry name" value="BACK"/>
    <property type="match status" value="1"/>
</dbReference>
<reference evidence="4" key="1">
    <citation type="submission" date="2015-04" db="EMBL/GenBank/DDBJ databases">
        <title>The genome sequence of the plant pathogenic Rhizarian Plasmodiophora brassicae reveals insights in its biotrophic life cycle and the origin of chitin synthesis.</title>
        <authorList>
            <person name="Schwelm A."/>
            <person name="Fogelqvist J."/>
            <person name="Knaust A."/>
            <person name="Julke S."/>
            <person name="Lilja T."/>
            <person name="Dhandapani V."/>
            <person name="Bonilla-Rosso G."/>
            <person name="Karlsson M."/>
            <person name="Shevchenko A."/>
            <person name="Choi S.R."/>
            <person name="Kim H.G."/>
            <person name="Park J.Y."/>
            <person name="Lim Y.P."/>
            <person name="Ludwig-Muller J."/>
            <person name="Dixelius C."/>
        </authorList>
    </citation>
    <scope>NUCLEOTIDE SEQUENCE</scope>
    <source>
        <tissue evidence="4">Potato root galls</tissue>
    </source>
</reference>
<sequence length="255" mass="28520">MFTQGWADSSWGSEILMDDGDMVPLRVMLEFMYTGATKLEMPLALQVLSLANRFAIVALQNLAEIFIGGELDVNNCCALLTAADRFSCMRLRTSCFDFTVAHFEFVIGTDAFNVLSYNCFYDLICSNSLLVRSEEVVFNAVSSWIAYDQTSRICHASALLNKIRFPMMTSRFLFEVVEKNTIMLNLADFPEKLLAAYRFQAVSAAGLAATDWDQNMTERGREEIVFGSGAGRLCALSNSMSKTHPLDNVRSHDDK</sequence>
<dbReference type="SUPFAM" id="SSF54695">
    <property type="entry name" value="POZ domain"/>
    <property type="match status" value="1"/>
</dbReference>